<dbReference type="OMA" id="AWNANDA"/>
<dbReference type="WormBase" id="Bm9256">
    <property type="protein sequence ID" value="BM48331"/>
    <property type="gene ID" value="WBGene00229517"/>
</dbReference>
<name>A0A0J9XQW5_BRUMA</name>
<gene>
    <name evidence="1 2" type="ORF">Bm9256</name>
    <name evidence="1" type="ORF">BM_Bm9256</name>
</gene>
<sequence>MQRMSPLLLEMQYSNMKSNNESYNFIERINNLALVQASADFATDLINSRKLYYMNISTNFRKLIINLKQTYQRVNNSNTDNNETNSKMMKVIHSNLQHLTYRIAATTFTSKVNKLPFGTNTNKSITSRRKEIIFETIEANDDENASTSGLKDIAYKRNKINIELKLQIDMHKRNAIKNIINAMITISNSVQQFNSKAHSDARQMLKSIHRAETIALEMKYSKKLSDEQSQCVTSNFSACIRFAHRIVSNISALIENIEKIIAYLKLNEIKLLLLDRNSELQLSLINFESKLCDNLAEFDIIIDASEAASDLFENTELESLFYLPTREVIRCEKIFYNHLSEFVSLSRNFSDAWNANDAFADMLQYLLIFIMNDDDDNDDNDYNGGNDNDKNDNASDNFCTIIPNGTNLECASTDNNDTQISDTNLSFNYQSNVTEELKDEISEEIISKKTTKTKSKKKINVRFFFLIH</sequence>
<reference evidence="1" key="1">
    <citation type="journal article" date="2007" name="Science">
        <title>Draft genome of the filarial nematode parasite Brugia malayi.</title>
        <authorList>
            <person name="Ghedin E."/>
            <person name="Wang S."/>
            <person name="Spiro D."/>
            <person name="Caler E."/>
            <person name="Zhao Q."/>
            <person name="Crabtree J."/>
            <person name="Allen J.E."/>
            <person name="Delcher A.L."/>
            <person name="Guiliano D.B."/>
            <person name="Miranda-Saavedra D."/>
            <person name="Angiuoli S.V."/>
            <person name="Creasy T."/>
            <person name="Amedeo P."/>
            <person name="Haas B."/>
            <person name="El-Sayed N.M."/>
            <person name="Wortman J.R."/>
            <person name="Feldblyum T."/>
            <person name="Tallon L."/>
            <person name="Schatz M."/>
            <person name="Shumway M."/>
            <person name="Koo H."/>
            <person name="Salzberg S.L."/>
            <person name="Schobel S."/>
            <person name="Pertea M."/>
            <person name="Pop M."/>
            <person name="White O."/>
            <person name="Barton G.J."/>
            <person name="Carlow C.K."/>
            <person name="Crawford M.J."/>
            <person name="Daub J."/>
            <person name="Dimmic M.W."/>
            <person name="Estes C.F."/>
            <person name="Foster J.M."/>
            <person name="Ganatra M."/>
            <person name="Gregory W.F."/>
            <person name="Johnson N.M."/>
            <person name="Jin J."/>
            <person name="Komuniecki R."/>
            <person name="Korf I."/>
            <person name="Kumar S."/>
            <person name="Laney S."/>
            <person name="Li B.W."/>
            <person name="Li W."/>
            <person name="Lindblom T.H."/>
            <person name="Lustigman S."/>
            <person name="Ma D."/>
            <person name="Maina C.V."/>
            <person name="Martin D.M."/>
            <person name="McCarter J.P."/>
            <person name="McReynolds L."/>
            <person name="Mitreva M."/>
            <person name="Nutman T.B."/>
            <person name="Parkinson J."/>
            <person name="Peregrin-Alvarez J.M."/>
            <person name="Poole C."/>
            <person name="Ren Q."/>
            <person name="Saunders L."/>
            <person name="Sluder A.E."/>
            <person name="Smith K."/>
            <person name="Stanke M."/>
            <person name="Unnasch T.R."/>
            <person name="Ware J."/>
            <person name="Wei A.D."/>
            <person name="Weil G."/>
            <person name="Williams D.J."/>
            <person name="Zhang Y."/>
            <person name="Williams S.A."/>
            <person name="Fraser-Liggett C."/>
            <person name="Slatko B."/>
            <person name="Blaxter M.L."/>
            <person name="Scott A.L."/>
        </authorList>
    </citation>
    <scope>NUCLEOTIDE SEQUENCE</scope>
    <source>
        <strain evidence="1">FR3</strain>
    </source>
</reference>
<reference evidence="1" key="2">
    <citation type="submission" date="2012-12" db="EMBL/GenBank/DDBJ databases">
        <authorList>
            <person name="Gao Y.W."/>
            <person name="Fan S.T."/>
            <person name="Sun H.T."/>
            <person name="Wang Z."/>
            <person name="Gao X.L."/>
            <person name="Li Y.G."/>
            <person name="Wang T.C."/>
            <person name="Zhang K."/>
            <person name="Xu W.W."/>
            <person name="Yu Z.J."/>
            <person name="Xia X.Z."/>
        </authorList>
    </citation>
    <scope>NUCLEOTIDE SEQUENCE</scope>
    <source>
        <strain evidence="1">FR3</strain>
    </source>
</reference>
<protein>
    <submittedName>
        <fullName evidence="1">Bm9256</fullName>
    </submittedName>
</protein>
<proteinExistence type="predicted"/>
<dbReference type="EMBL" id="LN856869">
    <property type="protein sequence ID" value="CDP93427.1"/>
    <property type="molecule type" value="Genomic_DNA"/>
</dbReference>
<evidence type="ECO:0000313" key="2">
    <source>
        <dbReference type="WormBase" id="Bm9256"/>
    </source>
</evidence>
<dbReference type="AlphaFoldDB" id="A0A0J9XQW5"/>
<evidence type="ECO:0000313" key="1">
    <source>
        <dbReference type="EMBL" id="CDP93427.1"/>
    </source>
</evidence>
<accession>A0A0J9XQW5</accession>
<organism evidence="1">
    <name type="scientific">Brugia malayi</name>
    <name type="common">Filarial nematode worm</name>
    <dbReference type="NCBI Taxonomy" id="6279"/>
    <lineage>
        <taxon>Eukaryota</taxon>
        <taxon>Metazoa</taxon>
        <taxon>Ecdysozoa</taxon>
        <taxon>Nematoda</taxon>
        <taxon>Chromadorea</taxon>
        <taxon>Rhabditida</taxon>
        <taxon>Spirurina</taxon>
        <taxon>Spiruromorpha</taxon>
        <taxon>Filarioidea</taxon>
        <taxon>Onchocercidae</taxon>
        <taxon>Brugia</taxon>
    </lineage>
</organism>